<protein>
    <recommendedName>
        <fullName evidence="3">CREG-like beta-barrel domain-containing protein</fullName>
    </recommendedName>
</protein>
<evidence type="ECO:0000259" key="3">
    <source>
        <dbReference type="Pfam" id="PF13883"/>
    </source>
</evidence>
<gene>
    <name evidence="4" type="ORF">RDB_LOCUS195252</name>
</gene>
<dbReference type="PANTHER" id="PTHR37273">
    <property type="entry name" value="CHROMOSOME 8, WHOLE GENOME SHOTGUN SEQUENCE"/>
    <property type="match status" value="1"/>
</dbReference>
<evidence type="ECO:0000313" key="5">
    <source>
        <dbReference type="Proteomes" id="UP000663843"/>
    </source>
</evidence>
<organism evidence="4 5">
    <name type="scientific">Rhizoctonia solani</name>
    <dbReference type="NCBI Taxonomy" id="456999"/>
    <lineage>
        <taxon>Eukaryota</taxon>
        <taxon>Fungi</taxon>
        <taxon>Dikarya</taxon>
        <taxon>Basidiomycota</taxon>
        <taxon>Agaricomycotina</taxon>
        <taxon>Agaricomycetes</taxon>
        <taxon>Cantharellales</taxon>
        <taxon>Ceratobasidiaceae</taxon>
        <taxon>Rhizoctonia</taxon>
    </lineage>
</organism>
<dbReference type="Pfam" id="PF13883">
    <property type="entry name" value="CREG_beta-barrel"/>
    <property type="match status" value="1"/>
</dbReference>
<dbReference type="Gene3D" id="2.30.110.10">
    <property type="entry name" value="Electron Transport, Fmn-binding Protein, Chain A"/>
    <property type="match status" value="1"/>
</dbReference>
<reference evidence="4" key="1">
    <citation type="submission" date="2021-01" db="EMBL/GenBank/DDBJ databases">
        <authorList>
            <person name="Kaushik A."/>
        </authorList>
    </citation>
    <scope>NUCLEOTIDE SEQUENCE</scope>
    <source>
        <strain evidence="4">AG2-2IIIB</strain>
    </source>
</reference>
<dbReference type="Proteomes" id="UP000663843">
    <property type="component" value="Unassembled WGS sequence"/>
</dbReference>
<feature type="domain" description="CREG-like beta-barrel" evidence="3">
    <location>
        <begin position="335"/>
        <end position="566"/>
    </location>
</feature>
<sequence>MTTIKVTRSGERVLVPPQLPGYLLETHKLKPIVGKPTDEDVKTIHAVIRSLNTVAHLPTFHDPDLSMQLSQHLFGAQMAVYQAEYSKSLLPGDQSVYLPPALPSHIPFTLERVVGVPSDEDIKSTQNAVRDVDSLAVNPRLFDPNLSMKLSQHLFNLQFARYTHSSAQGDFVSDSEIEESLSVPRPTQEQQGPTVNEQPSDGGDGRSGTRVPQVSRVSEAPQESARRQDIMEAMKDVMDKSKDTLDNMNRMLMSIKRDQCMAYVLHGYQYWKKDPLNRQGILASECDLPRLVYFYNPNRCSWSISLGDDHMAGYLRFFGIGANLIQGDEKPKLIDARLSRELVKRESIATLATVYPSDYRVTGLAGHPFALMEYYASCHKNGSLSYLFFPISQNARNVASAPGNTASFTIRVAESPNGFEPDVGGSMGMMDPVLMASDDSQVLLNTRSSKKNPVTAGWRGWGKSIFGASQAKATGRGPAAAARVALMGNVTVFYGVTGEGDTEADREAREMSDCFLARHPDAKWWVPGRPGAPHVAWWARFDPQAVFYVGGFGSEHYIGWIPLDLYRSGSTEKEYF</sequence>
<dbReference type="PANTHER" id="PTHR37273:SF1">
    <property type="entry name" value="ADL397C-AP"/>
    <property type="match status" value="1"/>
</dbReference>
<dbReference type="EMBL" id="CAJMWT010009883">
    <property type="protein sequence ID" value="CAE6540073.1"/>
    <property type="molecule type" value="Genomic_DNA"/>
</dbReference>
<accession>A0A8H3HQY5</accession>
<dbReference type="SUPFAM" id="SSF50475">
    <property type="entry name" value="FMN-binding split barrel"/>
    <property type="match status" value="1"/>
</dbReference>
<feature type="coiled-coil region" evidence="1">
    <location>
        <begin position="231"/>
        <end position="258"/>
    </location>
</feature>
<dbReference type="InterPro" id="IPR012349">
    <property type="entry name" value="Split_barrel_FMN-bd"/>
</dbReference>
<evidence type="ECO:0000256" key="1">
    <source>
        <dbReference type="SAM" id="Coils"/>
    </source>
</evidence>
<dbReference type="AlphaFoldDB" id="A0A8H3HQY5"/>
<keyword evidence="1" id="KW-0175">Coiled coil</keyword>
<evidence type="ECO:0000313" key="4">
    <source>
        <dbReference type="EMBL" id="CAE6540073.1"/>
    </source>
</evidence>
<evidence type="ECO:0000256" key="2">
    <source>
        <dbReference type="SAM" id="MobiDB-lite"/>
    </source>
</evidence>
<feature type="region of interest" description="Disordered" evidence="2">
    <location>
        <begin position="175"/>
        <end position="228"/>
    </location>
</feature>
<name>A0A8H3HQY5_9AGAM</name>
<comment type="caution">
    <text evidence="4">The sequence shown here is derived from an EMBL/GenBank/DDBJ whole genome shotgun (WGS) entry which is preliminary data.</text>
</comment>
<feature type="compositionally biased region" description="Polar residues" evidence="2">
    <location>
        <begin position="185"/>
        <end position="199"/>
    </location>
</feature>
<dbReference type="InterPro" id="IPR055343">
    <property type="entry name" value="CREG_beta-barrel"/>
</dbReference>
<proteinExistence type="predicted"/>